<dbReference type="Gene3D" id="3.10.450.50">
    <property type="match status" value="1"/>
</dbReference>
<proteinExistence type="predicted"/>
<dbReference type="InterPro" id="IPR037401">
    <property type="entry name" value="SnoaL-like"/>
</dbReference>
<evidence type="ECO:0000313" key="3">
    <source>
        <dbReference type="Proteomes" id="UP001385809"/>
    </source>
</evidence>
<sequence length="116" mass="12395">MATIEALMHANLLEVFGERDPDRRAAAIARTYAPDVVFSDPEESLTGHDALGAKAQSLLDQAPGFVFAADGPVHVVDDLGHLSWTLGPEGGDPVVRGTDIALVRDGVIARLYTFLR</sequence>
<dbReference type="Proteomes" id="UP001385809">
    <property type="component" value="Unassembled WGS sequence"/>
</dbReference>
<dbReference type="RefSeq" id="WP_337696302.1">
    <property type="nucleotide sequence ID" value="NZ_JBBEGN010000009.1"/>
</dbReference>
<accession>A0ABU8MQY6</accession>
<feature type="domain" description="SnoaL-like" evidence="1">
    <location>
        <begin position="13"/>
        <end position="110"/>
    </location>
</feature>
<comment type="caution">
    <text evidence="2">The sequence shown here is derived from an EMBL/GenBank/DDBJ whole genome shotgun (WGS) entry which is preliminary data.</text>
</comment>
<name>A0ABU8MQY6_9PSEU</name>
<dbReference type="SUPFAM" id="SSF54427">
    <property type="entry name" value="NTF2-like"/>
    <property type="match status" value="1"/>
</dbReference>
<dbReference type="InterPro" id="IPR032710">
    <property type="entry name" value="NTF2-like_dom_sf"/>
</dbReference>
<keyword evidence="3" id="KW-1185">Reference proteome</keyword>
<evidence type="ECO:0000259" key="1">
    <source>
        <dbReference type="Pfam" id="PF12680"/>
    </source>
</evidence>
<reference evidence="2 3" key="1">
    <citation type="submission" date="2024-03" db="EMBL/GenBank/DDBJ databases">
        <title>Actinomycetospora sp. OC33-EN08, a novel actinomycete isolated from wild orchid (Aerides multiflora).</title>
        <authorList>
            <person name="Suriyachadkun C."/>
        </authorList>
    </citation>
    <scope>NUCLEOTIDE SEQUENCE [LARGE SCALE GENOMIC DNA]</scope>
    <source>
        <strain evidence="2 3">OC33-EN08</strain>
    </source>
</reference>
<dbReference type="Pfam" id="PF12680">
    <property type="entry name" value="SnoaL_2"/>
    <property type="match status" value="1"/>
</dbReference>
<organism evidence="2 3">
    <name type="scientific">Actinomycetospora aurantiaca</name>
    <dbReference type="NCBI Taxonomy" id="3129233"/>
    <lineage>
        <taxon>Bacteria</taxon>
        <taxon>Bacillati</taxon>
        <taxon>Actinomycetota</taxon>
        <taxon>Actinomycetes</taxon>
        <taxon>Pseudonocardiales</taxon>
        <taxon>Pseudonocardiaceae</taxon>
        <taxon>Actinomycetospora</taxon>
    </lineage>
</organism>
<evidence type="ECO:0000313" key="2">
    <source>
        <dbReference type="EMBL" id="MEJ2869724.1"/>
    </source>
</evidence>
<dbReference type="EMBL" id="JBBEGN010000009">
    <property type="protein sequence ID" value="MEJ2869724.1"/>
    <property type="molecule type" value="Genomic_DNA"/>
</dbReference>
<gene>
    <name evidence="2" type="ORF">WCD74_18280</name>
</gene>
<protein>
    <submittedName>
        <fullName evidence="2">Nuclear transport factor 2 family protein</fullName>
    </submittedName>
</protein>